<dbReference type="EMBL" id="VSWD01000006">
    <property type="protein sequence ID" value="KAK3099727.1"/>
    <property type="molecule type" value="Genomic_DNA"/>
</dbReference>
<evidence type="ECO:0000313" key="1">
    <source>
        <dbReference type="EMBL" id="KAK3099727.1"/>
    </source>
</evidence>
<comment type="caution">
    <text evidence="1">The sequence shown here is derived from an EMBL/GenBank/DDBJ whole genome shotgun (WGS) entry which is preliminary data.</text>
</comment>
<protein>
    <submittedName>
        <fullName evidence="1">Uncharacterized protein</fullName>
    </submittedName>
</protein>
<evidence type="ECO:0000313" key="2">
    <source>
        <dbReference type="Proteomes" id="UP001186944"/>
    </source>
</evidence>
<gene>
    <name evidence="1" type="ORF">FSP39_008612</name>
</gene>
<dbReference type="AlphaFoldDB" id="A0AA89C558"/>
<accession>A0AA89C558</accession>
<proteinExistence type="predicted"/>
<sequence length="360" mass="41651">MDSDSIFYGELSTLKRQRSIYNVNENRTLLDYSDAFTEELNVQRNVGKSAKFLIYKCDHSSCGGLGDRLRGIVNSYVMARITERTFVIIHKVPCELSKFLKPNKYDWRIDPKHFRNKSSKVYSVMDSFKLPSKNMTSYFKEDVVYFKTNTDITKHLRMQLDVPERTPWLTRLTTADIYRSVLLHLFTLNDHLRRKMSVFNSKFIQGNRTVCAHFRVGKNPTTPNDVPRNVGSKDKLWKFLSRFDKPGNVIYVDSDSTDIKAEAKAKFPKRLINIEGKIVHTDRGKDDHECHGFQLTVLEHALLTNCDVLFLTISGYGRTAGFMRGHSRNMYCLQNTGILQCSRHTLHEVLPGSYSPQAWK</sequence>
<keyword evidence="2" id="KW-1185">Reference proteome</keyword>
<dbReference type="Proteomes" id="UP001186944">
    <property type="component" value="Unassembled WGS sequence"/>
</dbReference>
<name>A0AA89C558_PINIB</name>
<organism evidence="1 2">
    <name type="scientific">Pinctada imbricata</name>
    <name type="common">Atlantic pearl-oyster</name>
    <name type="synonym">Pinctada martensii</name>
    <dbReference type="NCBI Taxonomy" id="66713"/>
    <lineage>
        <taxon>Eukaryota</taxon>
        <taxon>Metazoa</taxon>
        <taxon>Spiralia</taxon>
        <taxon>Lophotrochozoa</taxon>
        <taxon>Mollusca</taxon>
        <taxon>Bivalvia</taxon>
        <taxon>Autobranchia</taxon>
        <taxon>Pteriomorphia</taxon>
        <taxon>Pterioida</taxon>
        <taxon>Pterioidea</taxon>
        <taxon>Pteriidae</taxon>
        <taxon>Pinctada</taxon>
    </lineage>
</organism>
<reference evidence="1" key="1">
    <citation type="submission" date="2019-08" db="EMBL/GenBank/DDBJ databases">
        <title>The improved chromosome-level genome for the pearl oyster Pinctada fucata martensii using PacBio sequencing and Hi-C.</title>
        <authorList>
            <person name="Zheng Z."/>
        </authorList>
    </citation>
    <scope>NUCLEOTIDE SEQUENCE</scope>
    <source>
        <strain evidence="1">ZZ-2019</strain>
        <tissue evidence="1">Adductor muscle</tissue>
    </source>
</reference>
<dbReference type="Gene3D" id="3.40.50.11350">
    <property type="match status" value="1"/>
</dbReference>